<evidence type="ECO:0000313" key="4">
    <source>
        <dbReference type="Proteomes" id="UP000775213"/>
    </source>
</evidence>
<dbReference type="Gene3D" id="2.90.10.10">
    <property type="entry name" value="Bulb-type lectin domain"/>
    <property type="match status" value="1"/>
</dbReference>
<dbReference type="SMART" id="SM00108">
    <property type="entry name" value="B_lectin"/>
    <property type="match status" value="1"/>
</dbReference>
<comment type="caution">
    <text evidence="3">The sequence shown here is derived from an EMBL/GenBank/DDBJ whole genome shotgun (WGS) entry which is preliminary data.</text>
</comment>
<dbReference type="CDD" id="cd00028">
    <property type="entry name" value="B_lectin"/>
    <property type="match status" value="1"/>
</dbReference>
<evidence type="ECO:0000259" key="2">
    <source>
        <dbReference type="PROSITE" id="PS50927"/>
    </source>
</evidence>
<feature type="chain" id="PRO_5043574589" description="Bulb-type lectin domain-containing protein" evidence="1">
    <location>
        <begin position="25"/>
        <end position="174"/>
    </location>
</feature>
<gene>
    <name evidence="3" type="ORF">IEQ34_021868</name>
</gene>
<name>A0AAV7FXF9_DENCH</name>
<dbReference type="InterPro" id="IPR036426">
    <property type="entry name" value="Bulb-type_lectin_dom_sf"/>
</dbReference>
<accession>A0AAV7FXF9</accession>
<dbReference type="EMBL" id="JAGFBR010000019">
    <property type="protein sequence ID" value="KAH0448068.1"/>
    <property type="molecule type" value="Genomic_DNA"/>
</dbReference>
<dbReference type="Proteomes" id="UP000775213">
    <property type="component" value="Unassembled WGS sequence"/>
</dbReference>
<reference evidence="3 4" key="1">
    <citation type="journal article" date="2021" name="Hortic Res">
        <title>Chromosome-scale assembly of the Dendrobium chrysotoxum genome enhances the understanding of orchid evolution.</title>
        <authorList>
            <person name="Zhang Y."/>
            <person name="Zhang G.Q."/>
            <person name="Zhang D."/>
            <person name="Liu X.D."/>
            <person name="Xu X.Y."/>
            <person name="Sun W.H."/>
            <person name="Yu X."/>
            <person name="Zhu X."/>
            <person name="Wang Z.W."/>
            <person name="Zhao X."/>
            <person name="Zhong W.Y."/>
            <person name="Chen H."/>
            <person name="Yin W.L."/>
            <person name="Huang T."/>
            <person name="Niu S.C."/>
            <person name="Liu Z.J."/>
        </authorList>
    </citation>
    <scope>NUCLEOTIDE SEQUENCE [LARGE SCALE GENOMIC DNA]</scope>
    <source>
        <strain evidence="3">Lindl</strain>
    </source>
</reference>
<keyword evidence="4" id="KW-1185">Reference proteome</keyword>
<evidence type="ECO:0000256" key="1">
    <source>
        <dbReference type="SAM" id="SignalP"/>
    </source>
</evidence>
<feature type="domain" description="Bulb-type lectin" evidence="2">
    <location>
        <begin position="25"/>
        <end position="136"/>
    </location>
</feature>
<proteinExistence type="predicted"/>
<evidence type="ECO:0000313" key="3">
    <source>
        <dbReference type="EMBL" id="KAH0448068.1"/>
    </source>
</evidence>
<dbReference type="GO" id="GO:0051707">
    <property type="term" value="P:response to other organism"/>
    <property type="evidence" value="ECO:0007669"/>
    <property type="project" value="UniProtKB-ARBA"/>
</dbReference>
<protein>
    <recommendedName>
        <fullName evidence="2">Bulb-type lectin domain-containing protein</fullName>
    </recommendedName>
</protein>
<organism evidence="3 4">
    <name type="scientific">Dendrobium chrysotoxum</name>
    <name type="common">Orchid</name>
    <dbReference type="NCBI Taxonomy" id="161865"/>
    <lineage>
        <taxon>Eukaryota</taxon>
        <taxon>Viridiplantae</taxon>
        <taxon>Streptophyta</taxon>
        <taxon>Embryophyta</taxon>
        <taxon>Tracheophyta</taxon>
        <taxon>Spermatophyta</taxon>
        <taxon>Magnoliopsida</taxon>
        <taxon>Liliopsida</taxon>
        <taxon>Asparagales</taxon>
        <taxon>Orchidaceae</taxon>
        <taxon>Epidendroideae</taxon>
        <taxon>Malaxideae</taxon>
        <taxon>Dendrobiinae</taxon>
        <taxon>Dendrobium</taxon>
    </lineage>
</organism>
<dbReference type="PROSITE" id="PS50927">
    <property type="entry name" value="BULB_LECTIN"/>
    <property type="match status" value="1"/>
</dbReference>
<dbReference type="InterPro" id="IPR001480">
    <property type="entry name" value="Bulb-type_lectin_dom"/>
</dbReference>
<dbReference type="SUPFAM" id="SSF51110">
    <property type="entry name" value="alpha-D-mannose-specific plant lectins"/>
    <property type="match status" value="1"/>
</dbReference>
<feature type="signal peptide" evidence="1">
    <location>
        <begin position="1"/>
        <end position="24"/>
    </location>
</feature>
<keyword evidence="1" id="KW-0732">Signal</keyword>
<dbReference type="AlphaFoldDB" id="A0AAV7FXF9"/>
<sequence>MAFSIRSETVFVLSVVIFSTLAAAENYLLPGDWLNRGASLQEGKYTFTLQEDCNLVLYNSKKPVWASETANKSTYCFAILQPDGNFVITESIFSLTEPIWASNTGGKNGNYVLILQRDGNVVLYSNPIFSTGTNKIGSADVVASLKSNRKVLPGAEQNKVFEMKKVIVDVAGSL</sequence>